<evidence type="ECO:0000256" key="2">
    <source>
        <dbReference type="ARBA" id="ARBA00022801"/>
    </source>
</evidence>
<dbReference type="SMART" id="SM00640">
    <property type="entry name" value="Glyco_32"/>
    <property type="match status" value="1"/>
</dbReference>
<dbReference type="InterPro" id="IPR013320">
    <property type="entry name" value="ConA-like_dom_sf"/>
</dbReference>
<dbReference type="GO" id="GO:0005737">
    <property type="term" value="C:cytoplasm"/>
    <property type="evidence" value="ECO:0007669"/>
    <property type="project" value="TreeGrafter"/>
</dbReference>
<comment type="similarity">
    <text evidence="1 4">Belongs to the glycosyl hydrolase 32 family.</text>
</comment>
<dbReference type="CDD" id="cd18622">
    <property type="entry name" value="GH32_Inu-like"/>
    <property type="match status" value="1"/>
</dbReference>
<reference evidence="8" key="1">
    <citation type="submission" date="2016-11" db="EMBL/GenBank/DDBJ databases">
        <authorList>
            <person name="Varghese N."/>
            <person name="Submissions S."/>
        </authorList>
    </citation>
    <scope>NUCLEOTIDE SEQUENCE [LARGE SCALE GENOMIC DNA]</scope>
    <source>
        <strain evidence="8">DSM 22212</strain>
    </source>
</reference>
<dbReference type="Gene3D" id="2.115.10.20">
    <property type="entry name" value="Glycosyl hydrolase domain, family 43"/>
    <property type="match status" value="1"/>
</dbReference>
<keyword evidence="2 4" id="KW-0378">Hydrolase</keyword>
<evidence type="ECO:0000256" key="3">
    <source>
        <dbReference type="ARBA" id="ARBA00023295"/>
    </source>
</evidence>
<proteinExistence type="inferred from homology"/>
<evidence type="ECO:0000256" key="4">
    <source>
        <dbReference type="RuleBase" id="RU362110"/>
    </source>
</evidence>
<dbReference type="GO" id="GO:0005987">
    <property type="term" value="P:sucrose catabolic process"/>
    <property type="evidence" value="ECO:0007669"/>
    <property type="project" value="TreeGrafter"/>
</dbReference>
<dbReference type="InterPro" id="IPR001362">
    <property type="entry name" value="Glyco_hydro_32"/>
</dbReference>
<evidence type="ECO:0000313" key="7">
    <source>
        <dbReference type="EMBL" id="SHL02414.1"/>
    </source>
</evidence>
<feature type="domain" description="Glycosyl hydrolase family 32 C-terminal" evidence="6">
    <location>
        <begin position="370"/>
        <end position="447"/>
    </location>
</feature>
<dbReference type="Pfam" id="PF00251">
    <property type="entry name" value="Glyco_hydro_32N"/>
    <property type="match status" value="1"/>
</dbReference>
<organism evidence="7 8">
    <name type="scientific">Rhodothermus profundi</name>
    <dbReference type="NCBI Taxonomy" id="633813"/>
    <lineage>
        <taxon>Bacteria</taxon>
        <taxon>Pseudomonadati</taxon>
        <taxon>Rhodothermota</taxon>
        <taxon>Rhodothermia</taxon>
        <taxon>Rhodothermales</taxon>
        <taxon>Rhodothermaceae</taxon>
        <taxon>Rhodothermus</taxon>
    </lineage>
</organism>
<sequence length="468" mass="52960">MPREDWPRPLLHGTPPRGFMNDPNGLVYHQGRYHFFYQHNPQAPVWGHMSWGHAVGRSLLDWEDQPVALPEQPDHMVFSGSAVVDKANAAGFGAGALVAIYTAHYRDDREAQCLAYSLDGGQQWAFYEENPVLVDPERPHVRDPQVFWYAPGNYWVMAVARADERQVAFYASDNLRRWALLSTFGPAGCWQASPHWECPALLELPVEGTDRTHWLLKVDVDRGAPMGGSGAQYFTGHFDGTHFVPDDPPETVRWAEAGPDFYAAQAFNHMPDRRCVWLGWMNNWRYANVLPTAPWRGMLTIPRELSLKETSGRYDLVQRPCRECYEQMLPAERLPIRRPFPLPAAGLMRLRIAAGGRGAFRCHFFTGTTSGVVLGYDAEHRRLFLDRRAAGQTDFSPAFPGLFQASLPHDVPSELELEILFDRYSLEVFVPEARLVLSALVFPKPGDCAGQIIADRLLISTELYRLEA</sequence>
<dbReference type="SUPFAM" id="SSF75005">
    <property type="entry name" value="Arabinanase/levansucrase/invertase"/>
    <property type="match status" value="1"/>
</dbReference>
<dbReference type="PANTHER" id="PTHR42800">
    <property type="entry name" value="EXOINULINASE INUD (AFU_ORTHOLOGUE AFUA_5G00480)"/>
    <property type="match status" value="1"/>
</dbReference>
<dbReference type="SUPFAM" id="SSF49899">
    <property type="entry name" value="Concanavalin A-like lectins/glucanases"/>
    <property type="match status" value="1"/>
</dbReference>
<evidence type="ECO:0000259" key="6">
    <source>
        <dbReference type="Pfam" id="PF08244"/>
    </source>
</evidence>
<dbReference type="RefSeq" id="WP_072716352.1">
    <property type="nucleotide sequence ID" value="NZ_FRAU01000010.1"/>
</dbReference>
<evidence type="ECO:0000313" key="8">
    <source>
        <dbReference type="Proteomes" id="UP000185812"/>
    </source>
</evidence>
<dbReference type="PROSITE" id="PS00609">
    <property type="entry name" value="GLYCOSYL_HYDROL_F32"/>
    <property type="match status" value="1"/>
</dbReference>
<dbReference type="GO" id="GO:0004575">
    <property type="term" value="F:sucrose alpha-glucosidase activity"/>
    <property type="evidence" value="ECO:0007669"/>
    <property type="project" value="TreeGrafter"/>
</dbReference>
<dbReference type="InterPro" id="IPR018053">
    <property type="entry name" value="Glyco_hydro_32_AS"/>
</dbReference>
<accession>A0A1M6X8Z7</accession>
<evidence type="ECO:0000256" key="1">
    <source>
        <dbReference type="ARBA" id="ARBA00009902"/>
    </source>
</evidence>
<dbReference type="InterPro" id="IPR013148">
    <property type="entry name" value="Glyco_hydro_32_N"/>
</dbReference>
<dbReference type="InterPro" id="IPR013189">
    <property type="entry name" value="Glyco_hydro_32_C"/>
</dbReference>
<keyword evidence="3 4" id="KW-0326">Glycosidase</keyword>
<dbReference type="InterPro" id="IPR023296">
    <property type="entry name" value="Glyco_hydro_beta-prop_sf"/>
</dbReference>
<dbReference type="Gene3D" id="2.60.120.560">
    <property type="entry name" value="Exo-inulinase, domain 1"/>
    <property type="match status" value="1"/>
</dbReference>
<feature type="domain" description="Glycosyl hydrolase family 32 N-terminal" evidence="5">
    <location>
        <begin position="12"/>
        <end position="320"/>
    </location>
</feature>
<dbReference type="Proteomes" id="UP000185812">
    <property type="component" value="Unassembled WGS sequence"/>
</dbReference>
<dbReference type="Pfam" id="PF08244">
    <property type="entry name" value="Glyco_hydro_32C"/>
    <property type="match status" value="1"/>
</dbReference>
<dbReference type="STRING" id="633813.SAMN04488087_2549"/>
<dbReference type="PANTHER" id="PTHR42800:SF3">
    <property type="entry name" value="GLYCOSYL HYDROLASE FAMILY 32 N-TERMINAL DOMAIN-CONTAINING PROTEIN"/>
    <property type="match status" value="1"/>
</dbReference>
<gene>
    <name evidence="7" type="ORF">SAMN04488087_2549</name>
</gene>
<evidence type="ECO:0000259" key="5">
    <source>
        <dbReference type="Pfam" id="PF00251"/>
    </source>
</evidence>
<name>A0A1M6X8Z7_9BACT</name>
<dbReference type="OrthoDB" id="9759709at2"/>
<dbReference type="AlphaFoldDB" id="A0A1M6X8Z7"/>
<protein>
    <submittedName>
        <fullName evidence="7">Levanase</fullName>
    </submittedName>
</protein>
<dbReference type="EMBL" id="FRAU01000010">
    <property type="protein sequence ID" value="SHL02414.1"/>
    <property type="molecule type" value="Genomic_DNA"/>
</dbReference>
<keyword evidence="8" id="KW-1185">Reference proteome</keyword>